<protein>
    <submittedName>
        <fullName evidence="4">Putative Mce family protein</fullName>
    </submittedName>
</protein>
<proteinExistence type="predicted"/>
<evidence type="ECO:0000313" key="5">
    <source>
        <dbReference type="Proteomes" id="UP000466931"/>
    </source>
</evidence>
<dbReference type="EMBL" id="AP022612">
    <property type="protein sequence ID" value="BBZ35105.1"/>
    <property type="molecule type" value="Genomic_DNA"/>
</dbReference>
<gene>
    <name evidence="4" type="ORF">MCNF_37100</name>
</gene>
<keyword evidence="2" id="KW-0812">Transmembrane</keyword>
<reference evidence="4" key="2">
    <citation type="submission" date="2020-02" db="EMBL/GenBank/DDBJ databases">
        <authorList>
            <person name="Matsumoto Y."/>
            <person name="Motooka D."/>
            <person name="Nakamura S."/>
        </authorList>
    </citation>
    <scope>NUCLEOTIDE SEQUENCE</scope>
    <source>
        <strain evidence="4">JCM 13671</strain>
    </source>
</reference>
<dbReference type="Proteomes" id="UP000466931">
    <property type="component" value="Chromosome"/>
</dbReference>
<dbReference type="GO" id="GO:0005576">
    <property type="term" value="C:extracellular region"/>
    <property type="evidence" value="ECO:0007669"/>
    <property type="project" value="TreeGrafter"/>
</dbReference>
<name>A0A7I7Y0D9_9MYCO</name>
<evidence type="ECO:0000256" key="1">
    <source>
        <dbReference type="SAM" id="MobiDB-lite"/>
    </source>
</evidence>
<dbReference type="InterPro" id="IPR052336">
    <property type="entry name" value="MlaD_Phospholipid_Transporter"/>
</dbReference>
<feature type="transmembrane region" description="Helical" evidence="2">
    <location>
        <begin position="23"/>
        <end position="43"/>
    </location>
</feature>
<dbReference type="PANTHER" id="PTHR33371">
    <property type="entry name" value="INTERMEMBRANE PHOSPHOLIPID TRANSPORT SYSTEM BINDING PROTEIN MLAD-RELATED"/>
    <property type="match status" value="1"/>
</dbReference>
<sequence>MNVVEPVAAAILRVISSGRSRRLLLSCVGQVVLVAVGVSYLSFGALRFNPFAEQMTVQVQLAESGGLLASQDVTVRGIPVGRVQSVELADDDVLVTARLDTDLRIPLRDTLVRVSGLSPAGEQYLDFTPTDTLGPFIGDGTVIGRGQTETPIPLWRLLTDIDGVLAQADPAQIRSVIDELGVSEQGPEKLRELFNGAQLLLSTLDGVLPQTMTLLRSSRTVFRILDESSAGLAALSDNLSGSLGGIAEKDGGIRHLLDQTPGVLASLDRVIADNSPTMVQLLGDLTTVAELSLVRVPALDRMFNDERQPLLDGVRSLMHDGSIWAIADIYPRYVCDYPHRRDVPFVPNYPEPFMYTYCQNDDPGVLIRGARNAPRPPGDDTAAPPPGLDVHRRTDPTPITDHTIELPYGGPVLPPESQPIRQGTRY</sequence>
<evidence type="ECO:0000259" key="3">
    <source>
        <dbReference type="Pfam" id="PF02470"/>
    </source>
</evidence>
<reference evidence="4" key="1">
    <citation type="journal article" date="2019" name="Emerg. Microbes Infect.">
        <title>Comprehensive subspecies identification of 175 nontuberculous mycobacteria species based on 7547 genomic profiles.</title>
        <authorList>
            <person name="Matsumoto Y."/>
            <person name="Kinjo T."/>
            <person name="Motooka D."/>
            <person name="Nabeya D."/>
            <person name="Jung N."/>
            <person name="Uechi K."/>
            <person name="Horii T."/>
            <person name="Iida T."/>
            <person name="Fujita J."/>
            <person name="Nakamura S."/>
        </authorList>
    </citation>
    <scope>NUCLEOTIDE SEQUENCE [LARGE SCALE GENOMIC DNA]</scope>
    <source>
        <strain evidence="4">JCM 13671</strain>
    </source>
</reference>
<evidence type="ECO:0000256" key="2">
    <source>
        <dbReference type="SAM" id="Phobius"/>
    </source>
</evidence>
<organism evidence="4 5">
    <name type="scientific">Mycolicibacterium confluentis</name>
    <dbReference type="NCBI Taxonomy" id="28047"/>
    <lineage>
        <taxon>Bacteria</taxon>
        <taxon>Bacillati</taxon>
        <taxon>Actinomycetota</taxon>
        <taxon>Actinomycetes</taxon>
        <taxon>Mycobacteriales</taxon>
        <taxon>Mycobacteriaceae</taxon>
        <taxon>Mycolicibacterium</taxon>
    </lineage>
</organism>
<dbReference type="InterPro" id="IPR003399">
    <property type="entry name" value="Mce/MlaD"/>
</dbReference>
<keyword evidence="2" id="KW-1133">Transmembrane helix</keyword>
<keyword evidence="2" id="KW-0472">Membrane</keyword>
<dbReference type="AlphaFoldDB" id="A0A7I7Y0D9"/>
<dbReference type="Pfam" id="PF02470">
    <property type="entry name" value="MlaD"/>
    <property type="match status" value="1"/>
</dbReference>
<feature type="domain" description="Mce/MlaD" evidence="3">
    <location>
        <begin position="56"/>
        <end position="129"/>
    </location>
</feature>
<evidence type="ECO:0000313" key="4">
    <source>
        <dbReference type="EMBL" id="BBZ35105.1"/>
    </source>
</evidence>
<keyword evidence="5" id="KW-1185">Reference proteome</keyword>
<dbReference type="PANTHER" id="PTHR33371:SF16">
    <property type="entry name" value="MCE-FAMILY PROTEIN MCE3F"/>
    <property type="match status" value="1"/>
</dbReference>
<feature type="region of interest" description="Disordered" evidence="1">
    <location>
        <begin position="369"/>
        <end position="426"/>
    </location>
</feature>
<accession>A0A7I7Y0D9</accession>